<sequence>MYWTFSWQLYPSISHVKLSNRKVSFGSRKYTAIRASVSPSESGGSAAPIAPLQLESPIGQFLSQILTSHPHLVPAAVDQQLELLKTDRDAEQQKEEPSPAGTDIVLYRRIAEVKANERKKTLEEILYALVVQKFMDADVSLVPAISPSSSEPSGQIDTWPSQDDKLEHLHSPEANEMIQNHLSLILGSRLGDNSAVAQISKLRVGQVYAASIMYGYFLRRVDQRFQLEKSMKVLPQGVDYEDGSIQQVAGEDISGDRSDTSFRSTTQTHPELTSWSAGGVSPGGFGQGIKPSRLRNYVMSFDGETLQRYATIRSREAIGMIEKHTEALFGRPEIVITPQVCSKATGLEKFDHPIKVNGNLRFLVVGDWGRKGDYNQSAVALQMGKIGEELDIDFVVSTGDNFYTNGLTGEDDPNFLESFTNVYKAKSLQNQWYTVLGNHDYRGDVMAQLSPYLRKIDSRWICLRSFIINAEFAEIFMVDTTPFVKEYFVETEHTYDWRNVMPQKTYTENVLKDLENALSESRAKWKIVVGHHAIRSVGHHGDTNELVERLLPILRAYDVDLYMNGHDHCLEHISDTESPIQFLTSGAGSKAWRGDVKGLNREDVKFFYDGQGFMSVQMTPTHVEIESYDVFGKVLHKWSRSKQLHHIVI</sequence>
<dbReference type="InterPro" id="IPR038925">
    <property type="entry name" value="At3g17800-like"/>
</dbReference>
<evidence type="ECO:0000256" key="8">
    <source>
        <dbReference type="ARBA" id="ARBA00022729"/>
    </source>
</evidence>
<evidence type="ECO:0000313" key="14">
    <source>
        <dbReference type="EMBL" id="KAK6794853.1"/>
    </source>
</evidence>
<dbReference type="EMBL" id="JBANQN010000003">
    <property type="protein sequence ID" value="KAK6794853.1"/>
    <property type="molecule type" value="Genomic_DNA"/>
</dbReference>
<keyword evidence="9" id="KW-0378">Hydrolase</keyword>
<comment type="caution">
    <text evidence="14">The sequence shown here is derived from an EMBL/GenBank/DDBJ whole genome shotgun (WGS) entry which is preliminary data.</text>
</comment>
<dbReference type="PANTHER" id="PTHR31808">
    <property type="entry name" value="EXPRESSED PROTEIN"/>
    <property type="match status" value="1"/>
</dbReference>
<evidence type="ECO:0000256" key="6">
    <source>
        <dbReference type="ARBA" id="ARBA00022525"/>
    </source>
</evidence>
<organism evidence="14 15">
    <name type="scientific">Solanum bulbocastanum</name>
    <name type="common">Wild potato</name>
    <dbReference type="NCBI Taxonomy" id="147425"/>
    <lineage>
        <taxon>Eukaryota</taxon>
        <taxon>Viridiplantae</taxon>
        <taxon>Streptophyta</taxon>
        <taxon>Embryophyta</taxon>
        <taxon>Tracheophyta</taxon>
        <taxon>Spermatophyta</taxon>
        <taxon>Magnoliopsida</taxon>
        <taxon>eudicotyledons</taxon>
        <taxon>Gunneridae</taxon>
        <taxon>Pentapetalae</taxon>
        <taxon>asterids</taxon>
        <taxon>lamiids</taxon>
        <taxon>Solanales</taxon>
        <taxon>Solanaceae</taxon>
        <taxon>Solanoideae</taxon>
        <taxon>Solaneae</taxon>
        <taxon>Solanum</taxon>
    </lineage>
</organism>
<evidence type="ECO:0000256" key="9">
    <source>
        <dbReference type="ARBA" id="ARBA00022801"/>
    </source>
</evidence>
<evidence type="ECO:0000256" key="11">
    <source>
        <dbReference type="ARBA" id="ARBA00023180"/>
    </source>
</evidence>
<comment type="cofactor">
    <cofactor evidence="2">
        <name>Fe cation</name>
        <dbReference type="ChEBI" id="CHEBI:24875"/>
    </cofactor>
</comment>
<proteinExistence type="inferred from homology"/>
<dbReference type="Proteomes" id="UP001371456">
    <property type="component" value="Unassembled WGS sequence"/>
</dbReference>
<dbReference type="GO" id="GO:0003993">
    <property type="term" value="F:acid phosphatase activity"/>
    <property type="evidence" value="ECO:0007669"/>
    <property type="project" value="UniProtKB-EC"/>
</dbReference>
<keyword evidence="11" id="KW-0325">Glycoprotein</keyword>
<evidence type="ECO:0000259" key="13">
    <source>
        <dbReference type="Pfam" id="PF00149"/>
    </source>
</evidence>
<protein>
    <recommendedName>
        <fullName evidence="5">acid phosphatase</fullName>
        <ecNumber evidence="5">3.1.3.2</ecNumber>
    </recommendedName>
</protein>
<evidence type="ECO:0000256" key="12">
    <source>
        <dbReference type="SAM" id="MobiDB-lite"/>
    </source>
</evidence>
<dbReference type="FunFam" id="3.60.21.10:FF:000027">
    <property type="entry name" value="Purple acid phosphatase"/>
    <property type="match status" value="1"/>
</dbReference>
<feature type="domain" description="Calcineurin-like phosphoesterase" evidence="13">
    <location>
        <begin position="360"/>
        <end position="569"/>
    </location>
</feature>
<dbReference type="InterPro" id="IPR029052">
    <property type="entry name" value="Metallo-depent_PP-like"/>
</dbReference>
<dbReference type="Pfam" id="PF00149">
    <property type="entry name" value="Metallophos"/>
    <property type="match status" value="1"/>
</dbReference>
<reference evidence="14 15" key="1">
    <citation type="submission" date="2024-02" db="EMBL/GenBank/DDBJ databases">
        <title>de novo genome assembly of Solanum bulbocastanum strain 11H21.</title>
        <authorList>
            <person name="Hosaka A.J."/>
        </authorList>
    </citation>
    <scope>NUCLEOTIDE SEQUENCE [LARGE SCALE GENOMIC DNA]</scope>
    <source>
        <tissue evidence="14">Young leaves</tissue>
    </source>
</reference>
<comment type="subcellular location">
    <subcellularLocation>
        <location evidence="3">Secreted</location>
    </subcellularLocation>
</comment>
<dbReference type="Gene3D" id="3.60.21.10">
    <property type="match status" value="1"/>
</dbReference>
<dbReference type="PANTHER" id="PTHR31808:SF4">
    <property type="entry name" value="LIGASE, PUTATIVE (DUF760)-RELATED"/>
    <property type="match status" value="1"/>
</dbReference>
<evidence type="ECO:0000313" key="15">
    <source>
        <dbReference type="Proteomes" id="UP001371456"/>
    </source>
</evidence>
<feature type="compositionally biased region" description="Polar residues" evidence="12">
    <location>
        <begin position="261"/>
        <end position="276"/>
    </location>
</feature>
<evidence type="ECO:0000256" key="4">
    <source>
        <dbReference type="ARBA" id="ARBA00008723"/>
    </source>
</evidence>
<dbReference type="CDD" id="cd07378">
    <property type="entry name" value="MPP_ACP5"/>
    <property type="match status" value="1"/>
</dbReference>
<keyword evidence="7" id="KW-0479">Metal-binding</keyword>
<dbReference type="SUPFAM" id="SSF56300">
    <property type="entry name" value="Metallo-dependent phosphatases"/>
    <property type="match status" value="1"/>
</dbReference>
<name>A0AAN8TUI4_SOLBU</name>
<gene>
    <name evidence="14" type="ORF">RDI58_008306</name>
</gene>
<comment type="similarity">
    <text evidence="4">Belongs to the metallophosphoesterase superfamily. Purple acid phosphatase family.</text>
</comment>
<evidence type="ECO:0000256" key="3">
    <source>
        <dbReference type="ARBA" id="ARBA00004613"/>
    </source>
</evidence>
<evidence type="ECO:0000256" key="2">
    <source>
        <dbReference type="ARBA" id="ARBA00001962"/>
    </source>
</evidence>
<dbReference type="GO" id="GO:0005576">
    <property type="term" value="C:extracellular region"/>
    <property type="evidence" value="ECO:0007669"/>
    <property type="project" value="UniProtKB-SubCell"/>
</dbReference>
<dbReference type="InterPro" id="IPR024927">
    <property type="entry name" value="Acid_PPase"/>
</dbReference>
<keyword evidence="8" id="KW-0732">Signal</keyword>
<dbReference type="InterPro" id="IPR008479">
    <property type="entry name" value="DUF760"/>
</dbReference>
<dbReference type="InterPro" id="IPR004843">
    <property type="entry name" value="Calcineurin-like_PHP"/>
</dbReference>
<evidence type="ECO:0000256" key="10">
    <source>
        <dbReference type="ARBA" id="ARBA00022833"/>
    </source>
</evidence>
<dbReference type="GO" id="GO:0046872">
    <property type="term" value="F:metal ion binding"/>
    <property type="evidence" value="ECO:0007669"/>
    <property type="project" value="UniProtKB-KW"/>
</dbReference>
<evidence type="ECO:0000256" key="1">
    <source>
        <dbReference type="ARBA" id="ARBA00000032"/>
    </source>
</evidence>
<keyword evidence="10" id="KW-0862">Zinc</keyword>
<accession>A0AAN8TUI4</accession>
<keyword evidence="15" id="KW-1185">Reference proteome</keyword>
<comment type="catalytic activity">
    <reaction evidence="1">
        <text>a phosphate monoester + H2O = an alcohol + phosphate</text>
        <dbReference type="Rhea" id="RHEA:15017"/>
        <dbReference type="ChEBI" id="CHEBI:15377"/>
        <dbReference type="ChEBI" id="CHEBI:30879"/>
        <dbReference type="ChEBI" id="CHEBI:43474"/>
        <dbReference type="ChEBI" id="CHEBI:67140"/>
        <dbReference type="EC" id="3.1.3.2"/>
    </reaction>
</comment>
<dbReference type="EC" id="3.1.3.2" evidence="5"/>
<dbReference type="AlphaFoldDB" id="A0AAN8TUI4"/>
<dbReference type="Pfam" id="PF05542">
    <property type="entry name" value="DUF760"/>
    <property type="match status" value="1"/>
</dbReference>
<evidence type="ECO:0000256" key="5">
    <source>
        <dbReference type="ARBA" id="ARBA00012646"/>
    </source>
</evidence>
<keyword evidence="6" id="KW-0964">Secreted</keyword>
<feature type="region of interest" description="Disordered" evidence="12">
    <location>
        <begin position="252"/>
        <end position="286"/>
    </location>
</feature>
<evidence type="ECO:0000256" key="7">
    <source>
        <dbReference type="ARBA" id="ARBA00022723"/>
    </source>
</evidence>